<comment type="caution">
    <text evidence="1">The sequence shown here is derived from an EMBL/GenBank/DDBJ whole genome shotgun (WGS) entry which is preliminary data.</text>
</comment>
<evidence type="ECO:0000313" key="2">
    <source>
        <dbReference type="Proteomes" id="UP000178797"/>
    </source>
</evidence>
<proteinExistence type="predicted"/>
<dbReference type="InterPro" id="IPR013783">
    <property type="entry name" value="Ig-like_fold"/>
</dbReference>
<gene>
    <name evidence="1" type="ORF">A2W05_07285</name>
</gene>
<dbReference type="AlphaFoldDB" id="A0A1F7RVA6"/>
<evidence type="ECO:0008006" key="3">
    <source>
        <dbReference type="Google" id="ProtNLM"/>
    </source>
</evidence>
<protein>
    <recommendedName>
        <fullName evidence="3">DUF1573 domain-containing protein</fullName>
    </recommendedName>
</protein>
<accession>A0A1F7RVA6</accession>
<dbReference type="Proteomes" id="UP000178797">
    <property type="component" value="Unassembled WGS sequence"/>
</dbReference>
<evidence type="ECO:0000313" key="1">
    <source>
        <dbReference type="EMBL" id="OGL45473.1"/>
    </source>
</evidence>
<name>A0A1F7RVA6_9BACT</name>
<sequence>MGDIDINGGIVNREYEIKNVTDKTLKLKKIATSCMCTKAKVIVGDKETKLFGMEGHGDKNPPVNLEIASGETAKVLVEFDPGAHGPQGVGPFDRIIWLTFSDPAGVKELKFNGTVVSS</sequence>
<dbReference type="Gene3D" id="2.60.40.10">
    <property type="entry name" value="Immunoglobulins"/>
    <property type="match status" value="1"/>
</dbReference>
<reference evidence="1 2" key="1">
    <citation type="journal article" date="2016" name="Nat. Commun.">
        <title>Thousands of microbial genomes shed light on interconnected biogeochemical processes in an aquifer system.</title>
        <authorList>
            <person name="Anantharaman K."/>
            <person name="Brown C.T."/>
            <person name="Hug L.A."/>
            <person name="Sharon I."/>
            <person name="Castelle C.J."/>
            <person name="Probst A.J."/>
            <person name="Thomas B.C."/>
            <person name="Singh A."/>
            <person name="Wilkins M.J."/>
            <person name="Karaoz U."/>
            <person name="Brodie E.L."/>
            <person name="Williams K.H."/>
            <person name="Hubbard S.S."/>
            <person name="Banfield J.F."/>
        </authorList>
    </citation>
    <scope>NUCLEOTIDE SEQUENCE [LARGE SCALE GENOMIC DNA]</scope>
</reference>
<organism evidence="1 2">
    <name type="scientific">Candidatus Schekmanbacteria bacterium RBG_16_38_10</name>
    <dbReference type="NCBI Taxonomy" id="1817879"/>
    <lineage>
        <taxon>Bacteria</taxon>
        <taxon>Candidatus Schekmaniibacteriota</taxon>
    </lineage>
</organism>
<dbReference type="EMBL" id="MGDE01000132">
    <property type="protein sequence ID" value="OGL45473.1"/>
    <property type="molecule type" value="Genomic_DNA"/>
</dbReference>